<dbReference type="Proteomes" id="UP000604066">
    <property type="component" value="Unassembled WGS sequence"/>
</dbReference>
<keyword evidence="4" id="KW-0677">Repeat</keyword>
<evidence type="ECO:0000313" key="10">
    <source>
        <dbReference type="Proteomes" id="UP000604066"/>
    </source>
</evidence>
<gene>
    <name evidence="9" type="ORF">HDG70_001576</name>
</gene>
<keyword evidence="10" id="KW-1185">Reference proteome</keyword>
<name>A0ABX2R9L0_9THEO</name>
<dbReference type="EMBL" id="JACCBS010000002">
    <property type="protein sequence ID" value="NYE57861.1"/>
    <property type="molecule type" value="Genomic_DNA"/>
</dbReference>
<evidence type="ECO:0000256" key="1">
    <source>
        <dbReference type="ARBA" id="ARBA00022448"/>
    </source>
</evidence>
<accession>A0ABX2R9L0</accession>
<evidence type="ECO:0000256" key="5">
    <source>
        <dbReference type="ARBA" id="ARBA00022982"/>
    </source>
</evidence>
<sequence length="62" mass="6584">MYMVNLDLDKCTGCGTCAEACPARLFELKGDKVELVSDPSECMGCETCTTSCPTGAVTIQEL</sequence>
<dbReference type="Pfam" id="PF12838">
    <property type="entry name" value="Fer4_7"/>
    <property type="match status" value="1"/>
</dbReference>
<reference evidence="9 10" key="1">
    <citation type="submission" date="2020-07" db="EMBL/GenBank/DDBJ databases">
        <title>Genomic Encyclopedia of Type Strains, Phase III (KMG-III): the genomes of soil and plant-associated and newly described type strains.</title>
        <authorList>
            <person name="Whitman W."/>
        </authorList>
    </citation>
    <scope>NUCLEOTIDE SEQUENCE [LARGE SCALE GENOMIC DNA]</scope>
    <source>
        <strain evidence="9 10">DSM 11255</strain>
    </source>
</reference>
<protein>
    <submittedName>
        <fullName evidence="9">Ferredoxin</fullName>
    </submittedName>
</protein>
<evidence type="ECO:0000256" key="2">
    <source>
        <dbReference type="ARBA" id="ARBA00022485"/>
    </source>
</evidence>
<dbReference type="InterPro" id="IPR017900">
    <property type="entry name" value="4Fe4S_Fe_S_CS"/>
</dbReference>
<evidence type="ECO:0000256" key="4">
    <source>
        <dbReference type="ARBA" id="ARBA00022737"/>
    </source>
</evidence>
<evidence type="ECO:0000259" key="8">
    <source>
        <dbReference type="PROSITE" id="PS51379"/>
    </source>
</evidence>
<dbReference type="PROSITE" id="PS51379">
    <property type="entry name" value="4FE4S_FER_2"/>
    <property type="match status" value="2"/>
</dbReference>
<feature type="domain" description="4Fe-4S ferredoxin-type" evidence="8">
    <location>
        <begin position="2"/>
        <end position="31"/>
    </location>
</feature>
<keyword evidence="2" id="KW-0004">4Fe-4S</keyword>
<dbReference type="PANTHER" id="PTHR43687:SF6">
    <property type="entry name" value="L-ASPARTATE SEMIALDEHYDE SULFURTRANSFERASE IRON-SULFUR SUBUNIT"/>
    <property type="match status" value="1"/>
</dbReference>
<keyword evidence="5" id="KW-0249">Electron transport</keyword>
<dbReference type="Gene3D" id="3.30.70.20">
    <property type="match status" value="2"/>
</dbReference>
<dbReference type="InterPro" id="IPR050572">
    <property type="entry name" value="Fe-S_Ferredoxin"/>
</dbReference>
<dbReference type="SUPFAM" id="SSF54862">
    <property type="entry name" value="4Fe-4S ferredoxins"/>
    <property type="match status" value="1"/>
</dbReference>
<dbReference type="InterPro" id="IPR017896">
    <property type="entry name" value="4Fe4S_Fe-S-bd"/>
</dbReference>
<evidence type="ECO:0000256" key="7">
    <source>
        <dbReference type="ARBA" id="ARBA00023014"/>
    </source>
</evidence>
<dbReference type="PROSITE" id="PS00198">
    <property type="entry name" value="4FE4S_FER_1"/>
    <property type="match status" value="2"/>
</dbReference>
<organism evidence="9 10">
    <name type="scientific">Carboxydothermus ferrireducens DSM 11255</name>
    <dbReference type="NCBI Taxonomy" id="1119529"/>
    <lineage>
        <taxon>Bacteria</taxon>
        <taxon>Bacillati</taxon>
        <taxon>Bacillota</taxon>
        <taxon>Clostridia</taxon>
        <taxon>Thermoanaerobacterales</taxon>
        <taxon>Thermoanaerobacteraceae</taxon>
        <taxon>Carboxydothermus</taxon>
    </lineage>
</organism>
<keyword evidence="7" id="KW-0411">Iron-sulfur</keyword>
<evidence type="ECO:0000256" key="3">
    <source>
        <dbReference type="ARBA" id="ARBA00022723"/>
    </source>
</evidence>
<dbReference type="RefSeq" id="WP_011345275.1">
    <property type="nucleotide sequence ID" value="NZ_ATYG01000003.1"/>
</dbReference>
<feature type="domain" description="4Fe-4S ferredoxin-type" evidence="8">
    <location>
        <begin position="33"/>
        <end position="62"/>
    </location>
</feature>
<keyword evidence="6" id="KW-0408">Iron</keyword>
<proteinExistence type="predicted"/>
<dbReference type="PANTHER" id="PTHR43687">
    <property type="entry name" value="ADENYLYLSULFATE REDUCTASE, BETA SUBUNIT"/>
    <property type="match status" value="1"/>
</dbReference>
<keyword evidence="1" id="KW-0813">Transport</keyword>
<evidence type="ECO:0000256" key="6">
    <source>
        <dbReference type="ARBA" id="ARBA00023004"/>
    </source>
</evidence>
<comment type="caution">
    <text evidence="9">The sequence shown here is derived from an EMBL/GenBank/DDBJ whole genome shotgun (WGS) entry which is preliminary data.</text>
</comment>
<evidence type="ECO:0000313" key="9">
    <source>
        <dbReference type="EMBL" id="NYE57861.1"/>
    </source>
</evidence>
<keyword evidence="3" id="KW-0479">Metal-binding</keyword>